<dbReference type="KEGG" id="cvn:111131619"/>
<keyword evidence="2" id="KW-1185">Reference proteome</keyword>
<dbReference type="AlphaFoldDB" id="A0A8B8E403"/>
<name>A0A8B8E403_CRAVI</name>
<evidence type="ECO:0000313" key="2">
    <source>
        <dbReference type="Proteomes" id="UP000694844"/>
    </source>
</evidence>
<dbReference type="OrthoDB" id="6153532at2759"/>
<sequence length="156" mass="17794">MQISIILSLVASQWAAIYMFPNEKLLTEKWEDNVKDWRQHLTGIKQSVRQKRGVERALSSVRDFMQLIGKAYSYPTEEKKRVHININNSLDFAVSDFTQHMRPHLSRLLGKIRGLQTEGAGIGDNAHATISHLQDSIGKIVSDIDGTIDQRARRIQ</sequence>
<protein>
    <submittedName>
        <fullName evidence="3">Uncharacterized protein LOC111131619</fullName>
    </submittedName>
</protein>
<dbReference type="RefSeq" id="XP_022334940.1">
    <property type="nucleotide sequence ID" value="XM_022479232.1"/>
</dbReference>
<feature type="signal peptide" evidence="1">
    <location>
        <begin position="1"/>
        <end position="15"/>
    </location>
</feature>
<reference evidence="3" key="1">
    <citation type="submission" date="2025-08" db="UniProtKB">
        <authorList>
            <consortium name="RefSeq"/>
        </authorList>
    </citation>
    <scope>IDENTIFICATION</scope>
    <source>
        <tissue evidence="3">Whole sample</tissue>
    </source>
</reference>
<proteinExistence type="predicted"/>
<accession>A0A8B8E403</accession>
<keyword evidence="1" id="KW-0732">Signal</keyword>
<dbReference type="Proteomes" id="UP000694844">
    <property type="component" value="Chromosome 4"/>
</dbReference>
<evidence type="ECO:0000313" key="3">
    <source>
        <dbReference type="RefSeq" id="XP_022334940.1"/>
    </source>
</evidence>
<feature type="chain" id="PRO_5034340446" evidence="1">
    <location>
        <begin position="16"/>
        <end position="156"/>
    </location>
</feature>
<dbReference type="GeneID" id="111131619"/>
<organism evidence="2 3">
    <name type="scientific">Crassostrea virginica</name>
    <name type="common">Eastern oyster</name>
    <dbReference type="NCBI Taxonomy" id="6565"/>
    <lineage>
        <taxon>Eukaryota</taxon>
        <taxon>Metazoa</taxon>
        <taxon>Spiralia</taxon>
        <taxon>Lophotrochozoa</taxon>
        <taxon>Mollusca</taxon>
        <taxon>Bivalvia</taxon>
        <taxon>Autobranchia</taxon>
        <taxon>Pteriomorphia</taxon>
        <taxon>Ostreida</taxon>
        <taxon>Ostreoidea</taxon>
        <taxon>Ostreidae</taxon>
        <taxon>Crassostrea</taxon>
    </lineage>
</organism>
<evidence type="ECO:0000256" key="1">
    <source>
        <dbReference type="SAM" id="SignalP"/>
    </source>
</evidence>
<gene>
    <name evidence="3" type="primary">LOC111131619</name>
</gene>